<dbReference type="AlphaFoldDB" id="A0A4C1UDA5"/>
<keyword evidence="2" id="KW-1185">Reference proteome</keyword>
<organism evidence="1 2">
    <name type="scientific">Eumeta variegata</name>
    <name type="common">Bagworm moth</name>
    <name type="synonym">Eumeta japonica</name>
    <dbReference type="NCBI Taxonomy" id="151549"/>
    <lineage>
        <taxon>Eukaryota</taxon>
        <taxon>Metazoa</taxon>
        <taxon>Ecdysozoa</taxon>
        <taxon>Arthropoda</taxon>
        <taxon>Hexapoda</taxon>
        <taxon>Insecta</taxon>
        <taxon>Pterygota</taxon>
        <taxon>Neoptera</taxon>
        <taxon>Endopterygota</taxon>
        <taxon>Lepidoptera</taxon>
        <taxon>Glossata</taxon>
        <taxon>Ditrysia</taxon>
        <taxon>Tineoidea</taxon>
        <taxon>Psychidae</taxon>
        <taxon>Oiketicinae</taxon>
        <taxon>Eumeta</taxon>
    </lineage>
</organism>
<protein>
    <submittedName>
        <fullName evidence="1">Uncharacterized protein</fullName>
    </submittedName>
</protein>
<sequence length="120" mass="13270">MKSVQVLAVYRDHPLTVITPPICLWTRYRPHEKLQRPLWGGNAPVDRRFSSSMVNVCRAFVVTGKAVPLSAIASADYNVDIISFTVKNAVTLASLTTAFAGFGFIDNSDVCLAHKFQCRL</sequence>
<gene>
    <name evidence="1" type="ORF">EVAR_9456_1</name>
</gene>
<proteinExistence type="predicted"/>
<comment type="caution">
    <text evidence="1">The sequence shown here is derived from an EMBL/GenBank/DDBJ whole genome shotgun (WGS) entry which is preliminary data.</text>
</comment>
<dbReference type="EMBL" id="BGZK01000160">
    <property type="protein sequence ID" value="GBP24358.1"/>
    <property type="molecule type" value="Genomic_DNA"/>
</dbReference>
<accession>A0A4C1UDA5</accession>
<dbReference type="Proteomes" id="UP000299102">
    <property type="component" value="Unassembled WGS sequence"/>
</dbReference>
<name>A0A4C1UDA5_EUMVA</name>
<evidence type="ECO:0000313" key="1">
    <source>
        <dbReference type="EMBL" id="GBP24358.1"/>
    </source>
</evidence>
<evidence type="ECO:0000313" key="2">
    <source>
        <dbReference type="Proteomes" id="UP000299102"/>
    </source>
</evidence>
<reference evidence="1 2" key="1">
    <citation type="journal article" date="2019" name="Commun. Biol.">
        <title>The bagworm genome reveals a unique fibroin gene that provides high tensile strength.</title>
        <authorList>
            <person name="Kono N."/>
            <person name="Nakamura H."/>
            <person name="Ohtoshi R."/>
            <person name="Tomita M."/>
            <person name="Numata K."/>
            <person name="Arakawa K."/>
        </authorList>
    </citation>
    <scope>NUCLEOTIDE SEQUENCE [LARGE SCALE GENOMIC DNA]</scope>
</reference>